<dbReference type="InterPro" id="IPR050067">
    <property type="entry name" value="IPM_dehydratase_rel_enz"/>
</dbReference>
<keyword evidence="13" id="KW-0100">Branched-chain amino acid biosynthesis</keyword>
<feature type="domain" description="Aconitase/3-isopropylmalate dehydratase large subunit alpha/beta/alpha" evidence="14">
    <location>
        <begin position="26"/>
        <end position="111"/>
    </location>
</feature>
<proteinExistence type="predicted"/>
<dbReference type="Pfam" id="PF00330">
    <property type="entry name" value="Aconitase"/>
    <property type="match status" value="1"/>
</dbReference>
<dbReference type="GO" id="GO:0046872">
    <property type="term" value="F:metal ion binding"/>
    <property type="evidence" value="ECO:0007669"/>
    <property type="project" value="UniProtKB-KW"/>
</dbReference>
<protein>
    <recommendedName>
        <fullName evidence="5">3-isopropylmalate dehydratase</fullName>
        <ecNumber evidence="5">4.2.1.33</ecNumber>
    </recommendedName>
</protein>
<comment type="cofactor">
    <cofactor evidence="2">
        <name>[4Fe-4S] cluster</name>
        <dbReference type="ChEBI" id="CHEBI:49883"/>
    </cofactor>
</comment>
<dbReference type="PROSITE" id="PS00450">
    <property type="entry name" value="ACONITASE_1"/>
    <property type="match status" value="1"/>
</dbReference>
<evidence type="ECO:0000256" key="7">
    <source>
        <dbReference type="ARBA" id="ARBA00022485"/>
    </source>
</evidence>
<evidence type="ECO:0000259" key="14">
    <source>
        <dbReference type="Pfam" id="PF00330"/>
    </source>
</evidence>
<evidence type="ECO:0000256" key="3">
    <source>
        <dbReference type="ARBA" id="ARBA00002695"/>
    </source>
</evidence>
<evidence type="ECO:0000256" key="10">
    <source>
        <dbReference type="ARBA" id="ARBA00023004"/>
    </source>
</evidence>
<dbReference type="EC" id="4.2.1.33" evidence="5"/>
<dbReference type="SUPFAM" id="SSF53732">
    <property type="entry name" value="Aconitase iron-sulfur domain"/>
    <property type="match status" value="1"/>
</dbReference>
<evidence type="ECO:0000313" key="15">
    <source>
        <dbReference type="EMBL" id="QQP52668.1"/>
    </source>
</evidence>
<evidence type="ECO:0000256" key="1">
    <source>
        <dbReference type="ARBA" id="ARBA00000491"/>
    </source>
</evidence>
<evidence type="ECO:0000256" key="2">
    <source>
        <dbReference type="ARBA" id="ARBA00001966"/>
    </source>
</evidence>
<dbReference type="InterPro" id="IPR018136">
    <property type="entry name" value="Aconitase_4Fe-4S_BS"/>
</dbReference>
<dbReference type="InterPro" id="IPR001030">
    <property type="entry name" value="Acoase/IPM_deHydtase_lsu_aba"/>
</dbReference>
<keyword evidence="16" id="KW-1185">Reference proteome</keyword>
<evidence type="ECO:0000313" key="16">
    <source>
        <dbReference type="Proteomes" id="UP000595437"/>
    </source>
</evidence>
<dbReference type="PANTHER" id="PTHR43822:SF9">
    <property type="entry name" value="3-ISOPROPYLMALATE DEHYDRATASE"/>
    <property type="match status" value="1"/>
</dbReference>
<keyword evidence="12" id="KW-0456">Lyase</keyword>
<keyword evidence="7" id="KW-0004">4Fe-4S</keyword>
<dbReference type="InterPro" id="IPR036008">
    <property type="entry name" value="Aconitase_4Fe-4S_dom"/>
</dbReference>
<dbReference type="AlphaFoldDB" id="A0A7T8HMF1"/>
<evidence type="ECO:0000256" key="13">
    <source>
        <dbReference type="ARBA" id="ARBA00023304"/>
    </source>
</evidence>
<gene>
    <name evidence="15" type="ORF">FKW44_004893</name>
</gene>
<dbReference type="EMBL" id="CP045892">
    <property type="protein sequence ID" value="QQP52668.1"/>
    <property type="molecule type" value="Genomic_DNA"/>
</dbReference>
<dbReference type="OrthoDB" id="10046960at2759"/>
<comment type="function">
    <text evidence="3">Catalyzes the isomerization between 2-isopropylmalate and 3-isopropylmalate, via the formation of 2-isopropylmaleate.</text>
</comment>
<dbReference type="InterPro" id="IPR015931">
    <property type="entry name" value="Acnase/IPM_dHydase_lsu_aba_1/3"/>
</dbReference>
<organism evidence="15 16">
    <name type="scientific">Caligus rogercresseyi</name>
    <name type="common">Sea louse</name>
    <dbReference type="NCBI Taxonomy" id="217165"/>
    <lineage>
        <taxon>Eukaryota</taxon>
        <taxon>Metazoa</taxon>
        <taxon>Ecdysozoa</taxon>
        <taxon>Arthropoda</taxon>
        <taxon>Crustacea</taxon>
        <taxon>Multicrustacea</taxon>
        <taxon>Hexanauplia</taxon>
        <taxon>Copepoda</taxon>
        <taxon>Siphonostomatoida</taxon>
        <taxon>Caligidae</taxon>
        <taxon>Caligus</taxon>
    </lineage>
</organism>
<evidence type="ECO:0000256" key="11">
    <source>
        <dbReference type="ARBA" id="ARBA00023014"/>
    </source>
</evidence>
<evidence type="ECO:0000256" key="5">
    <source>
        <dbReference type="ARBA" id="ARBA00011998"/>
    </source>
</evidence>
<keyword evidence="9" id="KW-0479">Metal-binding</keyword>
<sequence length="111" mass="11989">MGHIPQKTCCKSHPTYQARMILKAAKSAQRNTLARLYGSDGWHALADVEIDTVFIGSCTNGRIEDLRAAAEILKGKKITDGIRAMVVPGSALYAPKPKKKGAGTDFPRCGF</sequence>
<comment type="catalytic activity">
    <reaction evidence="1">
        <text>(2R,3S)-3-isopropylmalate = (2S)-2-isopropylmalate</text>
        <dbReference type="Rhea" id="RHEA:32287"/>
        <dbReference type="ChEBI" id="CHEBI:1178"/>
        <dbReference type="ChEBI" id="CHEBI:35121"/>
        <dbReference type="EC" id="4.2.1.33"/>
    </reaction>
</comment>
<keyword evidence="6" id="KW-0432">Leucine biosynthesis</keyword>
<dbReference type="GO" id="GO:0003861">
    <property type="term" value="F:3-isopropylmalate dehydratase activity"/>
    <property type="evidence" value="ECO:0007669"/>
    <property type="project" value="UniProtKB-EC"/>
</dbReference>
<reference evidence="16" key="1">
    <citation type="submission" date="2021-01" db="EMBL/GenBank/DDBJ databases">
        <title>Caligus Genome Assembly.</title>
        <authorList>
            <person name="Gallardo-Escarate C."/>
        </authorList>
    </citation>
    <scope>NUCLEOTIDE SEQUENCE [LARGE SCALE GENOMIC DNA]</scope>
</reference>
<comment type="pathway">
    <text evidence="4">Amino-acid biosynthesis; L-leucine biosynthesis; L-leucine from 3-methyl-2-oxobutanoate: step 2/4.</text>
</comment>
<dbReference type="GO" id="GO:0009098">
    <property type="term" value="P:L-leucine biosynthetic process"/>
    <property type="evidence" value="ECO:0007669"/>
    <property type="project" value="UniProtKB-KW"/>
</dbReference>
<evidence type="ECO:0000256" key="12">
    <source>
        <dbReference type="ARBA" id="ARBA00023239"/>
    </source>
</evidence>
<evidence type="ECO:0000256" key="6">
    <source>
        <dbReference type="ARBA" id="ARBA00022430"/>
    </source>
</evidence>
<evidence type="ECO:0000256" key="4">
    <source>
        <dbReference type="ARBA" id="ARBA00004729"/>
    </source>
</evidence>
<evidence type="ECO:0000256" key="8">
    <source>
        <dbReference type="ARBA" id="ARBA00022605"/>
    </source>
</evidence>
<dbReference type="Proteomes" id="UP000595437">
    <property type="component" value="Chromosome 3"/>
</dbReference>
<evidence type="ECO:0000256" key="9">
    <source>
        <dbReference type="ARBA" id="ARBA00022723"/>
    </source>
</evidence>
<name>A0A7T8HMF1_CALRO</name>
<keyword evidence="11" id="KW-0411">Iron-sulfur</keyword>
<keyword evidence="8" id="KW-0028">Amino-acid biosynthesis</keyword>
<keyword evidence="10" id="KW-0408">Iron</keyword>
<accession>A0A7T8HMF1</accession>
<dbReference type="GO" id="GO:0051539">
    <property type="term" value="F:4 iron, 4 sulfur cluster binding"/>
    <property type="evidence" value="ECO:0007669"/>
    <property type="project" value="UniProtKB-KW"/>
</dbReference>
<dbReference type="PANTHER" id="PTHR43822">
    <property type="entry name" value="HOMOACONITASE, MITOCHONDRIAL-RELATED"/>
    <property type="match status" value="1"/>
</dbReference>
<dbReference type="Gene3D" id="3.30.499.10">
    <property type="entry name" value="Aconitase, domain 3"/>
    <property type="match status" value="1"/>
</dbReference>